<protein>
    <submittedName>
        <fullName evidence="2">GTPase Der</fullName>
    </submittedName>
</protein>
<reference evidence="2" key="1">
    <citation type="submission" date="2017-02" db="EMBL/GenBank/DDBJ databases">
        <title>Delving into the versatile metabolic prowess of the omnipresent phylum Bacteroidetes.</title>
        <authorList>
            <person name="Nobu M.K."/>
            <person name="Mei R."/>
            <person name="Narihiro T."/>
            <person name="Kuroda K."/>
            <person name="Liu W.-T."/>
        </authorList>
    </citation>
    <scope>NUCLEOTIDE SEQUENCE</scope>
    <source>
        <strain evidence="2">ADurb.Bin160</strain>
    </source>
</reference>
<sequence>MTLLSEINDLALPLIFAINKMDLLDTVQQKMIKKQVQATLDFAKYIPIAPIISTDGTGVREMISMVSKIKKEAEKRIDTNELNRVINAELLQRPPRFPKNKICKIYYITQVDINAPTFVVFVNKKERANFALKKWIENSIRKNFGFV</sequence>
<dbReference type="GO" id="GO:0043022">
    <property type="term" value="F:ribosome binding"/>
    <property type="evidence" value="ECO:0007669"/>
    <property type="project" value="TreeGrafter"/>
</dbReference>
<evidence type="ECO:0000313" key="2">
    <source>
        <dbReference type="EMBL" id="OQB39620.1"/>
    </source>
</evidence>
<accession>A0A1V5ZHJ2</accession>
<proteinExistence type="predicted"/>
<comment type="caution">
    <text evidence="2">The sequence shown here is derived from an EMBL/GenBank/DDBJ whole genome shotgun (WGS) entry which is preliminary data.</text>
</comment>
<dbReference type="InterPro" id="IPR027417">
    <property type="entry name" value="P-loop_NTPase"/>
</dbReference>
<dbReference type="Gene3D" id="3.40.50.300">
    <property type="entry name" value="P-loop containing nucleotide triphosphate hydrolases"/>
    <property type="match status" value="1"/>
</dbReference>
<dbReference type="InterPro" id="IPR015946">
    <property type="entry name" value="KH_dom-like_a/b"/>
</dbReference>
<feature type="domain" description="GTPase Der C-terminal KH-domain-like" evidence="1">
    <location>
        <begin position="76"/>
        <end position="146"/>
    </location>
</feature>
<dbReference type="Proteomes" id="UP000485621">
    <property type="component" value="Unassembled WGS sequence"/>
</dbReference>
<dbReference type="Gene3D" id="3.30.300.20">
    <property type="match status" value="1"/>
</dbReference>
<dbReference type="PANTHER" id="PTHR43834:SF6">
    <property type="entry name" value="GTPASE DER"/>
    <property type="match status" value="1"/>
</dbReference>
<dbReference type="SUPFAM" id="SSF52540">
    <property type="entry name" value="P-loop containing nucleoside triphosphate hydrolases"/>
    <property type="match status" value="1"/>
</dbReference>
<name>A0A1V5ZHJ2_9BACT</name>
<dbReference type="EMBL" id="MWDB01000084">
    <property type="protein sequence ID" value="OQB39620.1"/>
    <property type="molecule type" value="Genomic_DNA"/>
</dbReference>
<evidence type="ECO:0000259" key="1">
    <source>
        <dbReference type="Pfam" id="PF14714"/>
    </source>
</evidence>
<gene>
    <name evidence="2" type="primary">der</name>
    <name evidence="2" type="ORF">BWY04_01554</name>
</gene>
<dbReference type="InterPro" id="IPR032859">
    <property type="entry name" value="KH_dom-like"/>
</dbReference>
<dbReference type="PANTHER" id="PTHR43834">
    <property type="entry name" value="GTPASE DER"/>
    <property type="match status" value="1"/>
</dbReference>
<dbReference type="AlphaFoldDB" id="A0A1V5ZHJ2"/>
<dbReference type="Pfam" id="PF14714">
    <property type="entry name" value="KH_dom-like"/>
    <property type="match status" value="1"/>
</dbReference>
<organism evidence="2">
    <name type="scientific">candidate division CPR1 bacterium ADurb.Bin160</name>
    <dbReference type="NCBI Taxonomy" id="1852826"/>
    <lineage>
        <taxon>Bacteria</taxon>
        <taxon>candidate division CPR1</taxon>
    </lineage>
</organism>